<organism evidence="2 3">
    <name type="scientific">Hyalella azteca</name>
    <name type="common">Amphipod</name>
    <dbReference type="NCBI Taxonomy" id="294128"/>
    <lineage>
        <taxon>Eukaryota</taxon>
        <taxon>Metazoa</taxon>
        <taxon>Ecdysozoa</taxon>
        <taxon>Arthropoda</taxon>
        <taxon>Crustacea</taxon>
        <taxon>Multicrustacea</taxon>
        <taxon>Malacostraca</taxon>
        <taxon>Eumalacostraca</taxon>
        <taxon>Peracarida</taxon>
        <taxon>Amphipoda</taxon>
        <taxon>Senticaudata</taxon>
        <taxon>Talitrida</taxon>
        <taxon>Talitroidea</taxon>
        <taxon>Hyalellidae</taxon>
        <taxon>Hyalella</taxon>
    </lineage>
</organism>
<dbReference type="InterPro" id="IPR040610">
    <property type="entry name" value="SNRNP25_ubiquitin"/>
</dbReference>
<dbReference type="RefSeq" id="XP_018010347.1">
    <property type="nucleotide sequence ID" value="XM_018154858.2"/>
</dbReference>
<dbReference type="Pfam" id="PF18036">
    <property type="entry name" value="Ubiquitin_4"/>
    <property type="match status" value="1"/>
</dbReference>
<dbReference type="CDD" id="cd17058">
    <property type="entry name" value="Ubl_SNRNP25"/>
    <property type="match status" value="1"/>
</dbReference>
<dbReference type="GO" id="GO:0000398">
    <property type="term" value="P:mRNA splicing, via spliceosome"/>
    <property type="evidence" value="ECO:0007669"/>
    <property type="project" value="InterPro"/>
</dbReference>
<evidence type="ECO:0000313" key="3">
    <source>
        <dbReference type="RefSeq" id="XP_018010347.1"/>
    </source>
</evidence>
<evidence type="ECO:0000313" key="2">
    <source>
        <dbReference type="Proteomes" id="UP000694843"/>
    </source>
</evidence>
<dbReference type="InterPro" id="IPR039690">
    <property type="entry name" value="SNRNP25"/>
</dbReference>
<dbReference type="OrthoDB" id="72819at2759"/>
<dbReference type="AlphaFoldDB" id="A0A8B7N8V9"/>
<name>A0A8B7N8V9_HYAAZ</name>
<dbReference type="SUPFAM" id="SSF54236">
    <property type="entry name" value="Ubiquitin-like"/>
    <property type="match status" value="1"/>
</dbReference>
<dbReference type="Gene3D" id="3.10.20.90">
    <property type="entry name" value="Phosphatidylinositol 3-kinase Catalytic Subunit, Chain A, domain 1"/>
    <property type="match status" value="1"/>
</dbReference>
<keyword evidence="2" id="KW-1185">Reference proteome</keyword>
<dbReference type="GeneID" id="108667790"/>
<reference evidence="3" key="1">
    <citation type="submission" date="2025-08" db="UniProtKB">
        <authorList>
            <consortium name="RefSeq"/>
        </authorList>
    </citation>
    <scope>IDENTIFICATION</scope>
    <source>
        <tissue evidence="3">Whole organism</tissue>
    </source>
</reference>
<dbReference type="KEGG" id="hazt:108667790"/>
<dbReference type="OMA" id="KHVWANF"/>
<feature type="domain" description="SNRNP25 ubiquitin-like" evidence="1">
    <location>
        <begin position="87"/>
        <end position="176"/>
    </location>
</feature>
<proteinExistence type="predicted"/>
<dbReference type="GO" id="GO:0005681">
    <property type="term" value="C:spliceosomal complex"/>
    <property type="evidence" value="ECO:0007669"/>
    <property type="project" value="TreeGrafter"/>
</dbReference>
<sequence>MSEEQCSQKQIGVPQILEKSNTCEEKDKEIICSEDVPQSLSHSEMKEVFRKALSKLFNSDPILNDLHPDTTFQEVSGMLEVEAGRSMMLEVERDDGRMYRLRVPRDAKVHQLKAALRTHVTQMLHREGSRRCVSWRSVWRRHWLVHAATGTKLDDHNASLAGLGIRHKDKIVFVKRNNRSV</sequence>
<keyword evidence="3" id="KW-0687">Ribonucleoprotein</keyword>
<accession>A0A8B7N8V9</accession>
<gene>
    <name evidence="3" type="primary">LOC108667790</name>
</gene>
<dbReference type="Proteomes" id="UP000694843">
    <property type="component" value="Unplaced"/>
</dbReference>
<dbReference type="InterPro" id="IPR029071">
    <property type="entry name" value="Ubiquitin-like_domsf"/>
</dbReference>
<evidence type="ECO:0000259" key="1">
    <source>
        <dbReference type="Pfam" id="PF18036"/>
    </source>
</evidence>
<dbReference type="PANTHER" id="PTHR14942">
    <property type="entry name" value="U11/U12 SMALL NUCLEAR RIBONUCLEOPROTEIN 25 KDA PROTEIN"/>
    <property type="match status" value="1"/>
</dbReference>
<dbReference type="PANTHER" id="PTHR14942:SF0">
    <property type="entry name" value="U11_U12 SMALL NUCLEAR RIBONUCLEOPROTEIN 25 KDA PROTEIN"/>
    <property type="match status" value="1"/>
</dbReference>
<protein>
    <submittedName>
        <fullName evidence="3">U11/U12 small nuclear ribonucleoprotein 25 kDa protein</fullName>
    </submittedName>
</protein>